<dbReference type="Ensembl" id="ENSTNIT00000000288.1">
    <property type="protein sequence ID" value="ENSTNIP00000003628.1"/>
    <property type="gene ID" value="ENSTNIG00000001361.1"/>
</dbReference>
<protein>
    <recommendedName>
        <fullName evidence="8">C2H2-type domain-containing protein</fullName>
    </recommendedName>
</protein>
<feature type="domain" description="C2H2-type" evidence="8">
    <location>
        <begin position="491"/>
        <end position="518"/>
    </location>
</feature>
<evidence type="ECO:0000256" key="7">
    <source>
        <dbReference type="SAM" id="MobiDB-lite"/>
    </source>
</evidence>
<dbReference type="InterPro" id="IPR013087">
    <property type="entry name" value="Znf_C2H2_type"/>
</dbReference>
<feature type="compositionally biased region" description="Basic residues" evidence="7">
    <location>
        <begin position="274"/>
        <end position="283"/>
    </location>
</feature>
<evidence type="ECO:0000313" key="10">
    <source>
        <dbReference type="Proteomes" id="UP000007303"/>
    </source>
</evidence>
<dbReference type="PANTHER" id="PTHR24388">
    <property type="entry name" value="ZINC FINGER PROTEIN"/>
    <property type="match status" value="1"/>
</dbReference>
<proteinExistence type="predicted"/>
<dbReference type="GO" id="GO:0000981">
    <property type="term" value="F:DNA-binding transcription factor activity, RNA polymerase II-specific"/>
    <property type="evidence" value="ECO:0007669"/>
    <property type="project" value="TreeGrafter"/>
</dbReference>
<organism evidence="9 10">
    <name type="scientific">Tetraodon nigroviridis</name>
    <name type="common">Spotted green pufferfish</name>
    <name type="synonym">Chelonodon nigroviridis</name>
    <dbReference type="NCBI Taxonomy" id="99883"/>
    <lineage>
        <taxon>Eukaryota</taxon>
        <taxon>Metazoa</taxon>
        <taxon>Chordata</taxon>
        <taxon>Craniata</taxon>
        <taxon>Vertebrata</taxon>
        <taxon>Euteleostomi</taxon>
        <taxon>Actinopterygii</taxon>
        <taxon>Neopterygii</taxon>
        <taxon>Teleostei</taxon>
        <taxon>Neoteleostei</taxon>
        <taxon>Acanthomorphata</taxon>
        <taxon>Eupercaria</taxon>
        <taxon>Tetraodontiformes</taxon>
        <taxon>Tetradontoidea</taxon>
        <taxon>Tetraodontidae</taxon>
        <taxon>Tetraodon</taxon>
    </lineage>
</organism>
<keyword evidence="1" id="KW-0479">Metal-binding</keyword>
<dbReference type="InterPro" id="IPR029400">
    <property type="entry name" value="TINF2_N"/>
</dbReference>
<dbReference type="GO" id="GO:0008270">
    <property type="term" value="F:zinc ion binding"/>
    <property type="evidence" value="ECO:0007669"/>
    <property type="project" value="UniProtKB-KW"/>
</dbReference>
<dbReference type="SUPFAM" id="SSF57667">
    <property type="entry name" value="beta-beta-alpha zinc fingers"/>
    <property type="match status" value="5"/>
</dbReference>
<dbReference type="HOGENOM" id="CLU_020514_0_0_1"/>
<keyword evidence="4" id="KW-0862">Zinc</keyword>
<dbReference type="InterPro" id="IPR036236">
    <property type="entry name" value="Znf_C2H2_sf"/>
</dbReference>
<dbReference type="Proteomes" id="UP000007303">
    <property type="component" value="Unassembled WGS sequence"/>
</dbReference>
<dbReference type="AlphaFoldDB" id="H3C5V8"/>
<reference evidence="10" key="1">
    <citation type="journal article" date="2004" name="Nature">
        <title>Genome duplication in the teleost fish Tetraodon nigroviridis reveals the early vertebrate proto-karyotype.</title>
        <authorList>
            <person name="Jaillon O."/>
            <person name="Aury J.-M."/>
            <person name="Brunet F."/>
            <person name="Petit J.-L."/>
            <person name="Stange-Thomann N."/>
            <person name="Mauceli E."/>
            <person name="Bouneau L."/>
            <person name="Fischer C."/>
            <person name="Ozouf-Costaz C."/>
            <person name="Bernot A."/>
            <person name="Nicaud S."/>
            <person name="Jaffe D."/>
            <person name="Fisher S."/>
            <person name="Lutfalla G."/>
            <person name="Dossat C."/>
            <person name="Segurens B."/>
            <person name="Dasilva C."/>
            <person name="Salanoubat M."/>
            <person name="Levy M."/>
            <person name="Boudet N."/>
            <person name="Castellano S."/>
            <person name="Anthouard V."/>
            <person name="Jubin C."/>
            <person name="Castelli V."/>
            <person name="Katinka M."/>
            <person name="Vacherie B."/>
            <person name="Biemont C."/>
            <person name="Skalli Z."/>
            <person name="Cattolico L."/>
            <person name="Poulain J."/>
            <person name="De Berardinis V."/>
            <person name="Cruaud C."/>
            <person name="Duprat S."/>
            <person name="Brottier P."/>
            <person name="Coutanceau J.-P."/>
            <person name="Gouzy J."/>
            <person name="Parra G."/>
            <person name="Lardier G."/>
            <person name="Chapple C."/>
            <person name="McKernan K.J."/>
            <person name="McEwan P."/>
            <person name="Bosak S."/>
            <person name="Kellis M."/>
            <person name="Volff J.-N."/>
            <person name="Guigo R."/>
            <person name="Zody M.C."/>
            <person name="Mesirov J."/>
            <person name="Lindblad-Toh K."/>
            <person name="Birren B."/>
            <person name="Nusbaum C."/>
            <person name="Kahn D."/>
            <person name="Robinson-Rechavi M."/>
            <person name="Laudet V."/>
            <person name="Schachter V."/>
            <person name="Quetier F."/>
            <person name="Saurin W."/>
            <person name="Scarpelli C."/>
            <person name="Wincker P."/>
            <person name="Lander E.S."/>
            <person name="Weissenbach J."/>
            <person name="Roest Crollius H."/>
        </authorList>
    </citation>
    <scope>NUCLEOTIDE SEQUENCE [LARGE SCALE GENOMIC DNA]</scope>
</reference>
<feature type="domain" description="C2H2-type" evidence="8">
    <location>
        <begin position="327"/>
        <end position="350"/>
    </location>
</feature>
<evidence type="ECO:0000256" key="5">
    <source>
        <dbReference type="ARBA" id="ARBA00023242"/>
    </source>
</evidence>
<feature type="domain" description="C2H2-type" evidence="8">
    <location>
        <begin position="435"/>
        <end position="462"/>
    </location>
</feature>
<dbReference type="InParanoid" id="H3C5V8"/>
<evidence type="ECO:0000259" key="8">
    <source>
        <dbReference type="PROSITE" id="PS50157"/>
    </source>
</evidence>
<reference evidence="9" key="2">
    <citation type="submission" date="2025-08" db="UniProtKB">
        <authorList>
            <consortium name="Ensembl"/>
        </authorList>
    </citation>
    <scope>IDENTIFICATION</scope>
</reference>
<dbReference type="InterPro" id="IPR050527">
    <property type="entry name" value="Snail/Krueppel_Znf"/>
</dbReference>
<evidence type="ECO:0000256" key="1">
    <source>
        <dbReference type="ARBA" id="ARBA00022723"/>
    </source>
</evidence>
<evidence type="ECO:0000256" key="4">
    <source>
        <dbReference type="ARBA" id="ARBA00022833"/>
    </source>
</evidence>
<feature type="domain" description="C2H2-type" evidence="8">
    <location>
        <begin position="408"/>
        <end position="434"/>
    </location>
</feature>
<feature type="region of interest" description="Disordered" evidence="7">
    <location>
        <begin position="274"/>
        <end position="307"/>
    </location>
</feature>
<dbReference type="Pfam" id="PF00096">
    <property type="entry name" value="zf-C2H2"/>
    <property type="match status" value="4"/>
</dbReference>
<dbReference type="Gene3D" id="3.30.160.60">
    <property type="entry name" value="Classic Zinc Finger"/>
    <property type="match status" value="6"/>
</dbReference>
<dbReference type="PROSITE" id="PS50157">
    <property type="entry name" value="ZINC_FINGER_C2H2_2"/>
    <property type="match status" value="8"/>
</dbReference>
<keyword evidence="5" id="KW-0539">Nucleus</keyword>
<dbReference type="PROSITE" id="PS00028">
    <property type="entry name" value="ZINC_FINGER_C2H2_1"/>
    <property type="match status" value="7"/>
</dbReference>
<evidence type="ECO:0000256" key="2">
    <source>
        <dbReference type="ARBA" id="ARBA00022737"/>
    </source>
</evidence>
<feature type="domain" description="C2H2-type" evidence="8">
    <location>
        <begin position="463"/>
        <end position="490"/>
    </location>
</feature>
<keyword evidence="2" id="KW-0677">Repeat</keyword>
<dbReference type="CDD" id="cd11657">
    <property type="entry name" value="TIN2_N"/>
    <property type="match status" value="1"/>
</dbReference>
<dbReference type="GeneTree" id="ENSGT00940000164807"/>
<dbReference type="PANTHER" id="PTHR24388:SF104">
    <property type="entry name" value="AT-RICH BINDING PROTEIN-RELATED"/>
    <property type="match status" value="1"/>
</dbReference>
<dbReference type="GO" id="GO:0000978">
    <property type="term" value="F:RNA polymerase II cis-regulatory region sequence-specific DNA binding"/>
    <property type="evidence" value="ECO:0007669"/>
    <property type="project" value="TreeGrafter"/>
</dbReference>
<accession>H3C5V8</accession>
<dbReference type="FunFam" id="3.30.160.60:FF:002343">
    <property type="entry name" value="Zinc finger protein 33A"/>
    <property type="match status" value="1"/>
</dbReference>
<keyword evidence="3 6" id="KW-0863">Zinc-finger</keyword>
<evidence type="ECO:0000256" key="3">
    <source>
        <dbReference type="ARBA" id="ARBA00022771"/>
    </source>
</evidence>
<dbReference type="OMA" id="GRIFICS"/>
<dbReference type="GO" id="GO:0005634">
    <property type="term" value="C:nucleus"/>
    <property type="evidence" value="ECO:0007669"/>
    <property type="project" value="UniProtKB-SubCell"/>
</dbReference>
<evidence type="ECO:0000256" key="6">
    <source>
        <dbReference type="PROSITE-ProRule" id="PRU00042"/>
    </source>
</evidence>
<dbReference type="FunFam" id="3.30.160.60:FF:000912">
    <property type="entry name" value="Zinc finger protein 660"/>
    <property type="match status" value="1"/>
</dbReference>
<dbReference type="Pfam" id="PF13912">
    <property type="entry name" value="zf-C2H2_6"/>
    <property type="match status" value="1"/>
</dbReference>
<dbReference type="FunFam" id="3.30.160.60:FF:000446">
    <property type="entry name" value="Zinc finger protein"/>
    <property type="match status" value="2"/>
</dbReference>
<evidence type="ECO:0000313" key="9">
    <source>
        <dbReference type="Ensembl" id="ENSTNIP00000003628.1"/>
    </source>
</evidence>
<dbReference type="Pfam" id="PF14973">
    <property type="entry name" value="TINF2_N"/>
    <property type="match status" value="1"/>
</dbReference>
<keyword evidence="10" id="KW-1185">Reference proteome</keyword>
<sequence length="547" mass="61457">MHYDKVADFISLATEVVPELLNISEKAQLVMSLRARLVLELCRGDAVNNLLSIQKQLDQIHVCGAQLTSTQHLAIDDALKTAYTSFASLVQKLLNAPLEKEIFFQEVFPTLYGCEHELSLQRLVLRFLSNLERLLPIPDLQQTAAWLSSAAWLPEELGQHLGEPSALKTLLLHHRQMEHLTAGWSSAFTPHFQGLLALSHFLLCSSAASSSDDAELGSVLTLPGVTYAHINIYTECRSDAGEDKEAIVVEHSEEDSSVRATEAKTLGKCRETKKKRVLGRRKGKGEESATQNNPENKKGRQKRAQSGVDRRFLVTRAVDTHFTEKDTKCSKCEKVFDLPNQLTTHLRLHSFPYSCSQCEKGFLSLSGFQQHRRLHTRGRRFICSQCNKGFLCSYSLRQHQQLHRGPSNTCTTCGKAFSKSGFLRHVQMHRGEKNHLCTVCGKSFLSSGELLLHTRSHTGEVPHTCTHCGKGFSTKGHLIVHVRSHTGERPYRCSLCPKRFLTLGCVKRHMLSHNGEKPFKCPSCHKEFSQQGNMKRHLATHSNQPQP</sequence>
<feature type="domain" description="C2H2-type" evidence="8">
    <location>
        <begin position="381"/>
        <end position="408"/>
    </location>
</feature>
<feature type="domain" description="C2H2-type" evidence="8">
    <location>
        <begin position="353"/>
        <end position="380"/>
    </location>
</feature>
<dbReference type="SMART" id="SM00355">
    <property type="entry name" value="ZnF_C2H2"/>
    <property type="match status" value="8"/>
</dbReference>
<reference evidence="9" key="3">
    <citation type="submission" date="2025-09" db="UniProtKB">
        <authorList>
            <consortium name="Ensembl"/>
        </authorList>
    </citation>
    <scope>IDENTIFICATION</scope>
</reference>
<name>H3C5V8_TETNG</name>
<feature type="domain" description="C2H2-type" evidence="8">
    <location>
        <begin position="519"/>
        <end position="546"/>
    </location>
</feature>